<reference evidence="1" key="2">
    <citation type="journal article" date="2015" name="Data Brief">
        <title>Shoot transcriptome of the giant reed, Arundo donax.</title>
        <authorList>
            <person name="Barrero R.A."/>
            <person name="Guerrero F.D."/>
            <person name="Moolhuijzen P."/>
            <person name="Goolsby J.A."/>
            <person name="Tidwell J."/>
            <person name="Bellgard S.E."/>
            <person name="Bellgard M.I."/>
        </authorList>
    </citation>
    <scope>NUCLEOTIDE SEQUENCE</scope>
    <source>
        <tissue evidence="1">Shoot tissue taken approximately 20 cm above the soil surface</tissue>
    </source>
</reference>
<dbReference type="EMBL" id="GBRH01262400">
    <property type="protein sequence ID" value="JAD35495.1"/>
    <property type="molecule type" value="Transcribed_RNA"/>
</dbReference>
<reference evidence="1" key="1">
    <citation type="submission" date="2014-09" db="EMBL/GenBank/DDBJ databases">
        <authorList>
            <person name="Magalhaes I.L.F."/>
            <person name="Oliveira U."/>
            <person name="Santos F.R."/>
            <person name="Vidigal T.H.D.A."/>
            <person name="Brescovit A.D."/>
            <person name="Santos A.J."/>
        </authorList>
    </citation>
    <scope>NUCLEOTIDE SEQUENCE</scope>
    <source>
        <tissue evidence="1">Shoot tissue taken approximately 20 cm above the soil surface</tissue>
    </source>
</reference>
<protein>
    <submittedName>
        <fullName evidence="1">Uncharacterized protein</fullName>
    </submittedName>
</protein>
<organism evidence="1">
    <name type="scientific">Arundo donax</name>
    <name type="common">Giant reed</name>
    <name type="synonym">Donax arundinaceus</name>
    <dbReference type="NCBI Taxonomy" id="35708"/>
    <lineage>
        <taxon>Eukaryota</taxon>
        <taxon>Viridiplantae</taxon>
        <taxon>Streptophyta</taxon>
        <taxon>Embryophyta</taxon>
        <taxon>Tracheophyta</taxon>
        <taxon>Spermatophyta</taxon>
        <taxon>Magnoliopsida</taxon>
        <taxon>Liliopsida</taxon>
        <taxon>Poales</taxon>
        <taxon>Poaceae</taxon>
        <taxon>PACMAD clade</taxon>
        <taxon>Arundinoideae</taxon>
        <taxon>Arundineae</taxon>
        <taxon>Arundo</taxon>
    </lineage>
</organism>
<sequence length="29" mass="3452">MKIIFLDEASASKMFISTYWQQSLQTLRD</sequence>
<name>A0A0A8ZFF9_ARUDO</name>
<accession>A0A0A8ZFF9</accession>
<proteinExistence type="predicted"/>
<evidence type="ECO:0000313" key="1">
    <source>
        <dbReference type="EMBL" id="JAD35495.1"/>
    </source>
</evidence>
<dbReference type="AlphaFoldDB" id="A0A0A8ZFF9"/>